<evidence type="ECO:0000256" key="2">
    <source>
        <dbReference type="ARBA" id="ARBA00022475"/>
    </source>
</evidence>
<accession>A0ABW3GUC2</accession>
<dbReference type="SMART" id="SM00283">
    <property type="entry name" value="MA"/>
    <property type="match status" value="1"/>
</dbReference>
<dbReference type="Proteomes" id="UP001596976">
    <property type="component" value="Unassembled WGS sequence"/>
</dbReference>
<evidence type="ECO:0000256" key="6">
    <source>
        <dbReference type="PROSITE-ProRule" id="PRU00284"/>
    </source>
</evidence>
<keyword evidence="4 6" id="KW-0807">Transducer</keyword>
<feature type="domain" description="Methyl-accepting transducer" evidence="8">
    <location>
        <begin position="271"/>
        <end position="542"/>
    </location>
</feature>
<keyword evidence="11" id="KW-1185">Reference proteome</keyword>
<keyword evidence="3 7" id="KW-0472">Membrane</keyword>
<dbReference type="PROSITE" id="PS50885">
    <property type="entry name" value="HAMP"/>
    <property type="match status" value="1"/>
</dbReference>
<evidence type="ECO:0000313" key="11">
    <source>
        <dbReference type="Proteomes" id="UP001596976"/>
    </source>
</evidence>
<feature type="transmembrane region" description="Helical" evidence="7">
    <location>
        <begin position="180"/>
        <end position="203"/>
    </location>
</feature>
<feature type="domain" description="HAMP" evidence="9">
    <location>
        <begin position="200"/>
        <end position="252"/>
    </location>
</feature>
<keyword evidence="7" id="KW-1133">Transmembrane helix</keyword>
<feature type="transmembrane region" description="Helical" evidence="7">
    <location>
        <begin position="7"/>
        <end position="29"/>
    </location>
</feature>
<dbReference type="EMBL" id="JBHTJF010000006">
    <property type="protein sequence ID" value="MFD0942449.1"/>
    <property type="molecule type" value="Genomic_DNA"/>
</dbReference>
<dbReference type="InterPro" id="IPR003660">
    <property type="entry name" value="HAMP_dom"/>
</dbReference>
<dbReference type="PROSITE" id="PS50111">
    <property type="entry name" value="CHEMOTAXIS_TRANSDUC_2"/>
    <property type="match status" value="1"/>
</dbReference>
<dbReference type="InterPro" id="IPR004089">
    <property type="entry name" value="MCPsignal_dom"/>
</dbReference>
<dbReference type="Gene3D" id="1.10.287.950">
    <property type="entry name" value="Methyl-accepting chemotaxis protein"/>
    <property type="match status" value="1"/>
</dbReference>
<evidence type="ECO:0000256" key="1">
    <source>
        <dbReference type="ARBA" id="ARBA00004236"/>
    </source>
</evidence>
<dbReference type="CDD" id="cd06225">
    <property type="entry name" value="HAMP"/>
    <property type="match status" value="1"/>
</dbReference>
<dbReference type="SMART" id="SM00304">
    <property type="entry name" value="HAMP"/>
    <property type="match status" value="1"/>
</dbReference>
<evidence type="ECO:0000313" key="10">
    <source>
        <dbReference type="EMBL" id="MFD0942449.1"/>
    </source>
</evidence>
<organism evidence="10 11">
    <name type="scientific">Savagea faecisuis</name>
    <dbReference type="NCBI Taxonomy" id="1274803"/>
    <lineage>
        <taxon>Bacteria</taxon>
        <taxon>Bacillati</taxon>
        <taxon>Bacillota</taxon>
        <taxon>Bacilli</taxon>
        <taxon>Bacillales</taxon>
        <taxon>Caryophanaceae</taxon>
        <taxon>Savagea</taxon>
    </lineage>
</organism>
<dbReference type="Gene3D" id="6.10.340.10">
    <property type="match status" value="1"/>
</dbReference>
<keyword evidence="7" id="KW-0812">Transmembrane</keyword>
<keyword evidence="2" id="KW-1003">Cell membrane</keyword>
<gene>
    <name evidence="10" type="ORF">ACFQ0V_01530</name>
</gene>
<evidence type="ECO:0000256" key="3">
    <source>
        <dbReference type="ARBA" id="ARBA00023136"/>
    </source>
</evidence>
<evidence type="ECO:0000256" key="5">
    <source>
        <dbReference type="ARBA" id="ARBA00029447"/>
    </source>
</evidence>
<evidence type="ECO:0000256" key="4">
    <source>
        <dbReference type="ARBA" id="ARBA00023224"/>
    </source>
</evidence>
<dbReference type="RefSeq" id="WP_381008959.1">
    <property type="nucleotide sequence ID" value="NZ_JBHTJF010000006.1"/>
</dbReference>
<dbReference type="PANTHER" id="PTHR32089">
    <property type="entry name" value="METHYL-ACCEPTING CHEMOTAXIS PROTEIN MCPB"/>
    <property type="match status" value="1"/>
</dbReference>
<dbReference type="Pfam" id="PF00015">
    <property type="entry name" value="MCPsignal"/>
    <property type="match status" value="1"/>
</dbReference>
<dbReference type="SUPFAM" id="SSF58104">
    <property type="entry name" value="Methyl-accepting chemotaxis protein (MCP) signaling domain"/>
    <property type="match status" value="1"/>
</dbReference>
<proteinExistence type="inferred from homology"/>
<comment type="similarity">
    <text evidence="5">Belongs to the methyl-accepting chemotaxis (MCP) protein family.</text>
</comment>
<reference evidence="11" key="1">
    <citation type="journal article" date="2019" name="Int. J. Syst. Evol. Microbiol.">
        <title>The Global Catalogue of Microorganisms (GCM) 10K type strain sequencing project: providing services to taxonomists for standard genome sequencing and annotation.</title>
        <authorList>
            <consortium name="The Broad Institute Genomics Platform"/>
            <consortium name="The Broad Institute Genome Sequencing Center for Infectious Disease"/>
            <person name="Wu L."/>
            <person name="Ma J."/>
        </authorList>
    </citation>
    <scope>NUCLEOTIDE SEQUENCE [LARGE SCALE GENOMIC DNA]</scope>
    <source>
        <strain evidence="11">CCUG 63563</strain>
    </source>
</reference>
<evidence type="ECO:0000259" key="8">
    <source>
        <dbReference type="PROSITE" id="PS50111"/>
    </source>
</evidence>
<comment type="subcellular location">
    <subcellularLocation>
        <location evidence="1">Cell membrane</location>
    </subcellularLocation>
</comment>
<comment type="caution">
    <text evidence="10">The sequence shown here is derived from an EMBL/GenBank/DDBJ whole genome shotgun (WGS) entry which is preliminary data.</text>
</comment>
<evidence type="ECO:0000256" key="7">
    <source>
        <dbReference type="SAM" id="Phobius"/>
    </source>
</evidence>
<name>A0ABW3GUC2_9BACL</name>
<sequence>MNIKHKLQISFGAILVFLLIMSAMGIMHLKHNEKIMLQIQYDEQMVSEYDNLAFHTVRANAAIRGYMLYNRDNMKANHYEIREELHTALNQLIELGAAGEQFEQFKQDLHAWETAIDEDVITLMESGNVAEAREAALPILGQQAMELVTFGKQMSNEQTEEIHALIAKENDTVTSRMTQMTIIVIIAVVVSFIISTIFGQFITRNIREMASKMEQFASGDMTAKVQVTTKDELGHLADSFNTMTERLSHVFKQVSDSSSQVAHTSSQLTASSNEVSSATAVVTDAIQDISNGIESQHQLTDSANQHSIDILQEMDSMKERIETVHNYTSETNALAEKGTNVVHNIKNQMNVISTNSSSLTEHMTKLGTNTDTIVDAVQTIKDIADQTNLLALNASIEAARAGEHGKGFAVVASEVRSLADESNQAAEQIEAIVQAMIQHTDHVLRDIQTSEQNVDDGQRLVDDATIAFDNIERAITTVQTETTTVHQAIQNVFTGIEQLVNEIDHISQVSYDSTENVQNVAASSEEQSAAMQEVAHASEQLARMANDLRNTISQFKYE</sequence>
<dbReference type="Pfam" id="PF00672">
    <property type="entry name" value="HAMP"/>
    <property type="match status" value="1"/>
</dbReference>
<evidence type="ECO:0000259" key="9">
    <source>
        <dbReference type="PROSITE" id="PS50885"/>
    </source>
</evidence>
<dbReference type="PANTHER" id="PTHR32089:SF112">
    <property type="entry name" value="LYSOZYME-LIKE PROTEIN-RELATED"/>
    <property type="match status" value="1"/>
</dbReference>
<protein>
    <submittedName>
        <fullName evidence="10">Methyl-accepting chemotaxis protein</fullName>
    </submittedName>
</protein>